<dbReference type="AlphaFoldDB" id="A0A6G5A1Q4"/>
<sequence length="96" mass="11006">MAHCLFITVLCLFLLIDKQMGQPNEKDHHELKLGSEQDQRAAFVEERSSHRRLYSCQGEGGKCKERPCGLRPTIKNGTCPPHRHCCNFTAEIDYTM</sequence>
<evidence type="ECO:0000256" key="1">
    <source>
        <dbReference type="SAM" id="SignalP"/>
    </source>
</evidence>
<feature type="chain" id="PRO_5026341647" evidence="1">
    <location>
        <begin position="22"/>
        <end position="96"/>
    </location>
</feature>
<keyword evidence="1" id="KW-0732">Signal</keyword>
<organism evidence="2">
    <name type="scientific">Rhipicephalus microplus</name>
    <name type="common">Cattle tick</name>
    <name type="synonym">Boophilus microplus</name>
    <dbReference type="NCBI Taxonomy" id="6941"/>
    <lineage>
        <taxon>Eukaryota</taxon>
        <taxon>Metazoa</taxon>
        <taxon>Ecdysozoa</taxon>
        <taxon>Arthropoda</taxon>
        <taxon>Chelicerata</taxon>
        <taxon>Arachnida</taxon>
        <taxon>Acari</taxon>
        <taxon>Parasitiformes</taxon>
        <taxon>Ixodida</taxon>
        <taxon>Ixodoidea</taxon>
        <taxon>Ixodidae</taxon>
        <taxon>Rhipicephalinae</taxon>
        <taxon>Rhipicephalus</taxon>
        <taxon>Boophilus</taxon>
    </lineage>
</organism>
<protein>
    <submittedName>
        <fullName evidence="2">Putative defensin</fullName>
    </submittedName>
</protein>
<proteinExistence type="predicted"/>
<dbReference type="EMBL" id="GIKN01002668">
    <property type="protein sequence ID" value="NIE44941.1"/>
    <property type="molecule type" value="Transcribed_RNA"/>
</dbReference>
<feature type="signal peptide" evidence="1">
    <location>
        <begin position="1"/>
        <end position="21"/>
    </location>
</feature>
<evidence type="ECO:0000313" key="2">
    <source>
        <dbReference type="EMBL" id="NIE44941.1"/>
    </source>
</evidence>
<name>A0A6G5A1Q4_RHIMP</name>
<reference evidence="2" key="1">
    <citation type="submission" date="2020-03" db="EMBL/GenBank/DDBJ databases">
        <title>A transcriptome and proteome of the tick Rhipicephalus microplus shaped by the genetic composition of its hosts and developmental stage.</title>
        <authorList>
            <person name="Garcia G.R."/>
            <person name="Ribeiro J.M.C."/>
            <person name="Maruyama S.R."/>
            <person name="Gardinasse L.G."/>
            <person name="Nelson K."/>
            <person name="Ferreira B.R."/>
            <person name="Andrade T.G."/>
            <person name="Santos I.K.F.M."/>
        </authorList>
    </citation>
    <scope>NUCLEOTIDE SEQUENCE</scope>
    <source>
        <strain evidence="2">NSGR</strain>
        <tissue evidence="2">Salivary glands</tissue>
    </source>
</reference>
<accession>A0A6G5A1Q4</accession>